<dbReference type="Proteomes" id="UP000800094">
    <property type="component" value="Unassembled WGS sequence"/>
</dbReference>
<dbReference type="EMBL" id="ML987190">
    <property type="protein sequence ID" value="KAF2255001.1"/>
    <property type="molecule type" value="Genomic_DNA"/>
</dbReference>
<dbReference type="Gene3D" id="3.30.560.10">
    <property type="entry name" value="Glucose Oxidase, domain 3"/>
    <property type="match status" value="1"/>
</dbReference>
<dbReference type="GO" id="GO:0016614">
    <property type="term" value="F:oxidoreductase activity, acting on CH-OH group of donors"/>
    <property type="evidence" value="ECO:0007669"/>
    <property type="project" value="InterPro"/>
</dbReference>
<dbReference type="Pfam" id="PF05199">
    <property type="entry name" value="GMC_oxred_C"/>
    <property type="match status" value="1"/>
</dbReference>
<dbReference type="InterPro" id="IPR000172">
    <property type="entry name" value="GMC_OxRdtase_N"/>
</dbReference>
<reference evidence="5" key="1">
    <citation type="journal article" date="2020" name="Stud. Mycol.">
        <title>101 Dothideomycetes genomes: a test case for predicting lifestyles and emergence of pathogens.</title>
        <authorList>
            <person name="Haridas S."/>
            <person name="Albert R."/>
            <person name="Binder M."/>
            <person name="Bloem J."/>
            <person name="Labutti K."/>
            <person name="Salamov A."/>
            <person name="Andreopoulos B."/>
            <person name="Baker S."/>
            <person name="Barry K."/>
            <person name="Bills G."/>
            <person name="Bluhm B."/>
            <person name="Cannon C."/>
            <person name="Castanera R."/>
            <person name="Culley D."/>
            <person name="Daum C."/>
            <person name="Ezra D."/>
            <person name="Gonzalez J."/>
            <person name="Henrissat B."/>
            <person name="Kuo A."/>
            <person name="Liang C."/>
            <person name="Lipzen A."/>
            <person name="Lutzoni F."/>
            <person name="Magnuson J."/>
            <person name="Mondo S."/>
            <person name="Nolan M."/>
            <person name="Ohm R."/>
            <person name="Pangilinan J."/>
            <person name="Park H.-J."/>
            <person name="Ramirez L."/>
            <person name="Alfaro M."/>
            <person name="Sun H."/>
            <person name="Tritt A."/>
            <person name="Yoshinaga Y."/>
            <person name="Zwiers L.-H."/>
            <person name="Turgeon B."/>
            <person name="Goodwin S."/>
            <person name="Spatafora J."/>
            <person name="Crous P."/>
            <person name="Grigoriev I."/>
        </authorList>
    </citation>
    <scope>NUCLEOTIDE SEQUENCE</scope>
    <source>
        <strain evidence="5">CBS 122368</strain>
    </source>
</reference>
<protein>
    <submittedName>
        <fullName evidence="5">GMC oxidoreductase</fullName>
    </submittedName>
</protein>
<dbReference type="PANTHER" id="PTHR11552:SF210">
    <property type="entry name" value="GLUCOSE-METHANOL-CHOLINE OXIDOREDUCTASE N-TERMINAL DOMAIN-CONTAINING PROTEIN-RELATED"/>
    <property type="match status" value="1"/>
</dbReference>
<keyword evidence="6" id="KW-1185">Reference proteome</keyword>
<dbReference type="InterPro" id="IPR007867">
    <property type="entry name" value="GMC_OxRtase_C"/>
</dbReference>
<comment type="similarity">
    <text evidence="1 3">Belongs to the GMC oxidoreductase family.</text>
</comment>
<dbReference type="InterPro" id="IPR036188">
    <property type="entry name" value="FAD/NAD-bd_sf"/>
</dbReference>
<evidence type="ECO:0000313" key="6">
    <source>
        <dbReference type="Proteomes" id="UP000800094"/>
    </source>
</evidence>
<evidence type="ECO:0000256" key="2">
    <source>
        <dbReference type="PIRSR" id="PIRSR000137-2"/>
    </source>
</evidence>
<comment type="cofactor">
    <cofactor evidence="2">
        <name>FAD</name>
        <dbReference type="ChEBI" id="CHEBI:57692"/>
    </cofactor>
</comment>
<dbReference type="PROSITE" id="PS00623">
    <property type="entry name" value="GMC_OXRED_1"/>
    <property type="match status" value="1"/>
</dbReference>
<dbReference type="PIRSF" id="PIRSF000137">
    <property type="entry name" value="Alcohol_oxidase"/>
    <property type="match status" value="1"/>
</dbReference>
<dbReference type="InterPro" id="IPR012132">
    <property type="entry name" value="GMC_OxRdtase"/>
</dbReference>
<dbReference type="Pfam" id="PF00732">
    <property type="entry name" value="GMC_oxred_N"/>
    <property type="match status" value="1"/>
</dbReference>
<dbReference type="SUPFAM" id="SSF54373">
    <property type="entry name" value="FAD-linked reductases, C-terminal domain"/>
    <property type="match status" value="1"/>
</dbReference>
<feature type="domain" description="Glucose-methanol-choline oxidoreductase N-terminal" evidence="4">
    <location>
        <begin position="89"/>
        <end position="112"/>
    </location>
</feature>
<feature type="binding site" evidence="2">
    <location>
        <position position="242"/>
    </location>
    <ligand>
        <name>FAD</name>
        <dbReference type="ChEBI" id="CHEBI:57692"/>
    </ligand>
</feature>
<accession>A0A6A6IWT5</accession>
<evidence type="ECO:0000256" key="1">
    <source>
        <dbReference type="ARBA" id="ARBA00010790"/>
    </source>
</evidence>
<dbReference type="PANTHER" id="PTHR11552">
    <property type="entry name" value="GLUCOSE-METHANOL-CHOLINE GMC OXIDOREDUCTASE"/>
    <property type="match status" value="1"/>
</dbReference>
<dbReference type="GO" id="GO:0050660">
    <property type="term" value="F:flavin adenine dinucleotide binding"/>
    <property type="evidence" value="ECO:0007669"/>
    <property type="project" value="InterPro"/>
</dbReference>
<dbReference type="GeneID" id="54573280"/>
<evidence type="ECO:0000313" key="5">
    <source>
        <dbReference type="EMBL" id="KAF2255001.1"/>
    </source>
</evidence>
<dbReference type="AlphaFoldDB" id="A0A6A6IWT5"/>
<name>A0A6A6IWT5_9PLEO</name>
<dbReference type="Gene3D" id="3.50.50.60">
    <property type="entry name" value="FAD/NAD(P)-binding domain"/>
    <property type="match status" value="1"/>
</dbReference>
<dbReference type="SUPFAM" id="SSF51905">
    <property type="entry name" value="FAD/NAD(P)-binding domain"/>
    <property type="match status" value="1"/>
</dbReference>
<gene>
    <name evidence="5" type="ORF">BU26DRAFT_149344</name>
</gene>
<proteinExistence type="inferred from homology"/>
<organism evidence="5 6">
    <name type="scientific">Trematosphaeria pertusa</name>
    <dbReference type="NCBI Taxonomy" id="390896"/>
    <lineage>
        <taxon>Eukaryota</taxon>
        <taxon>Fungi</taxon>
        <taxon>Dikarya</taxon>
        <taxon>Ascomycota</taxon>
        <taxon>Pezizomycotina</taxon>
        <taxon>Dothideomycetes</taxon>
        <taxon>Pleosporomycetidae</taxon>
        <taxon>Pleosporales</taxon>
        <taxon>Massarineae</taxon>
        <taxon>Trematosphaeriaceae</taxon>
        <taxon>Trematosphaeria</taxon>
    </lineage>
</organism>
<evidence type="ECO:0000256" key="3">
    <source>
        <dbReference type="RuleBase" id="RU003968"/>
    </source>
</evidence>
<sequence>MSPEEFTQKSYDYVICGGGTAGLVLAARLSEDPNVTVAVLEAGESRLDDPLIDGPNLFIQTWDKPEYDWCFKTVPQKGTEGRVHGWARGKVLGGSSAINYNMFSMASRQDLNNWAELGNEGWGFDDLAPYYRKFETYNPPSKILSSKINDKYVDPLLRGTDGPIQISFCEADFSWHQEVWPETCINAGYPMPKDPRTGSAIGGFNQLTTVDPKTMRRSYSARDYYEPNAGRPNLTLLTKALVAKIEFENSDSKDATATGVSFSVDGTTYSVKASKEVIVCGGVVNSPQILELSGIGSPSVLQKAGIDVIVDNPGVGENLNDHAATGIAIQVKDEYPTAEVLIRSPEITQQAMEAYIAHKAGPFTNAPTTCGFASLKLVDPDLADAEKHVQSLVEDYLKKHPDSDPAGRDALLARQVLDPNEAITQIVLLCIGADIRNCDTPSKLFLHDTPGNWIVMGGCSTRSLSRGSIHIQSSDPTQHPTIDPAYFSHPLDLDLSARTVLHALKLAEYEPLRSKLKLDENGDIILHPGVAFKPKTLEEAKKIAEGNTVTEYHPIGTCAMLPREKGGVVDSKLKVYGTSNVRVVDASIFPTHVQGNIVSLVYAVSEKAADLIKGKATDGMNGH</sequence>
<feature type="binding site" evidence="2">
    <location>
        <position position="91"/>
    </location>
    <ligand>
        <name>FAD</name>
        <dbReference type="ChEBI" id="CHEBI:57692"/>
    </ligand>
</feature>
<keyword evidence="2 3" id="KW-0274">FAD</keyword>
<keyword evidence="3" id="KW-0285">Flavoprotein</keyword>
<dbReference type="OrthoDB" id="269227at2759"/>
<dbReference type="RefSeq" id="XP_033690005.1">
    <property type="nucleotide sequence ID" value="XM_033819950.1"/>
</dbReference>
<evidence type="ECO:0000259" key="4">
    <source>
        <dbReference type="PROSITE" id="PS00623"/>
    </source>
</evidence>